<feature type="transmembrane region" description="Helical" evidence="1">
    <location>
        <begin position="12"/>
        <end position="33"/>
    </location>
</feature>
<proteinExistence type="predicted"/>
<keyword evidence="3" id="KW-1185">Reference proteome</keyword>
<gene>
    <name evidence="2" type="ORF">PT974_07100</name>
</gene>
<protein>
    <submittedName>
        <fullName evidence="2">Uncharacterized protein</fullName>
    </submittedName>
</protein>
<evidence type="ECO:0000313" key="3">
    <source>
        <dbReference type="Proteomes" id="UP001338125"/>
    </source>
</evidence>
<reference evidence="2 3" key="1">
    <citation type="submission" date="2024-01" db="EMBL/GenBank/DDBJ databases">
        <title>Complete genome of Cladobotryum mycophilum ATHUM6906.</title>
        <authorList>
            <person name="Christinaki A.C."/>
            <person name="Myridakis A.I."/>
            <person name="Kouvelis V.N."/>
        </authorList>
    </citation>
    <scope>NUCLEOTIDE SEQUENCE [LARGE SCALE GENOMIC DNA]</scope>
    <source>
        <strain evidence="2 3">ATHUM6906</strain>
    </source>
</reference>
<dbReference type="Proteomes" id="UP001338125">
    <property type="component" value="Unassembled WGS sequence"/>
</dbReference>
<keyword evidence="1" id="KW-1133">Transmembrane helix</keyword>
<keyword evidence="1" id="KW-0812">Transmembrane</keyword>
<name>A0ABR0SPJ7_9HYPO</name>
<keyword evidence="1" id="KW-0472">Membrane</keyword>
<sequence length="147" mass="16837">MDDTISVIKTLILPASISLLIFLLLTFVLIPLWRRYRNRYSQYLPLDAISSQTSSLRHRLSSYLFNLAFVSTWRRNRDLARASASASAAADDEPDIDVDGEELSAVDVGALRAWEAHARNMRPEYTRRLSRELEEGFRDDSDEESDL</sequence>
<dbReference type="EMBL" id="JAVFKD010000012">
    <property type="protein sequence ID" value="KAK5993665.1"/>
    <property type="molecule type" value="Genomic_DNA"/>
</dbReference>
<organism evidence="2 3">
    <name type="scientific">Cladobotryum mycophilum</name>
    <dbReference type="NCBI Taxonomy" id="491253"/>
    <lineage>
        <taxon>Eukaryota</taxon>
        <taxon>Fungi</taxon>
        <taxon>Dikarya</taxon>
        <taxon>Ascomycota</taxon>
        <taxon>Pezizomycotina</taxon>
        <taxon>Sordariomycetes</taxon>
        <taxon>Hypocreomycetidae</taxon>
        <taxon>Hypocreales</taxon>
        <taxon>Hypocreaceae</taxon>
        <taxon>Cladobotryum</taxon>
    </lineage>
</organism>
<evidence type="ECO:0000313" key="2">
    <source>
        <dbReference type="EMBL" id="KAK5993665.1"/>
    </source>
</evidence>
<accession>A0ABR0SPJ7</accession>
<evidence type="ECO:0000256" key="1">
    <source>
        <dbReference type="SAM" id="Phobius"/>
    </source>
</evidence>
<comment type="caution">
    <text evidence="2">The sequence shown here is derived from an EMBL/GenBank/DDBJ whole genome shotgun (WGS) entry which is preliminary data.</text>
</comment>